<dbReference type="AlphaFoldDB" id="A0A4Z2F3W5"/>
<protein>
    <submittedName>
        <fullName evidence="2">Uncharacterized protein</fullName>
    </submittedName>
</protein>
<keyword evidence="1" id="KW-0812">Transmembrane</keyword>
<keyword evidence="1" id="KW-0472">Membrane</keyword>
<sequence length="108" mass="12110">MRLEFAAQSFQESCFVIPPAQIVAWLLSSGVARVSLPVGTFYLFSGKPLQRKRSRSFRVDSVARAGRDCGQFARADARLRSTPPGSRFTTKTSADALLQRRRTRGRFK</sequence>
<evidence type="ECO:0000313" key="3">
    <source>
        <dbReference type="Proteomes" id="UP000314294"/>
    </source>
</evidence>
<keyword evidence="1" id="KW-1133">Transmembrane helix</keyword>
<dbReference type="Proteomes" id="UP000314294">
    <property type="component" value="Unassembled WGS sequence"/>
</dbReference>
<evidence type="ECO:0000313" key="2">
    <source>
        <dbReference type="EMBL" id="TNN35926.1"/>
    </source>
</evidence>
<feature type="transmembrane region" description="Helical" evidence="1">
    <location>
        <begin position="22"/>
        <end position="44"/>
    </location>
</feature>
<accession>A0A4Z2F3W5</accession>
<reference evidence="2 3" key="1">
    <citation type="submission" date="2019-03" db="EMBL/GenBank/DDBJ databases">
        <title>First draft genome of Liparis tanakae, snailfish: a comprehensive survey of snailfish specific genes.</title>
        <authorList>
            <person name="Kim W."/>
            <person name="Song I."/>
            <person name="Jeong J.-H."/>
            <person name="Kim D."/>
            <person name="Kim S."/>
            <person name="Ryu S."/>
            <person name="Song J.Y."/>
            <person name="Lee S.K."/>
        </authorList>
    </citation>
    <scope>NUCLEOTIDE SEQUENCE [LARGE SCALE GENOMIC DNA]</scope>
    <source>
        <tissue evidence="2">Muscle</tissue>
    </source>
</reference>
<comment type="caution">
    <text evidence="2">The sequence shown here is derived from an EMBL/GenBank/DDBJ whole genome shotgun (WGS) entry which is preliminary data.</text>
</comment>
<proteinExistence type="predicted"/>
<dbReference type="EMBL" id="SRLO01001684">
    <property type="protein sequence ID" value="TNN35926.1"/>
    <property type="molecule type" value="Genomic_DNA"/>
</dbReference>
<evidence type="ECO:0000256" key="1">
    <source>
        <dbReference type="SAM" id="Phobius"/>
    </source>
</evidence>
<keyword evidence="3" id="KW-1185">Reference proteome</keyword>
<gene>
    <name evidence="2" type="ORF">EYF80_053907</name>
</gene>
<name>A0A4Z2F3W5_9TELE</name>
<organism evidence="2 3">
    <name type="scientific">Liparis tanakae</name>
    <name type="common">Tanaka's snailfish</name>
    <dbReference type="NCBI Taxonomy" id="230148"/>
    <lineage>
        <taxon>Eukaryota</taxon>
        <taxon>Metazoa</taxon>
        <taxon>Chordata</taxon>
        <taxon>Craniata</taxon>
        <taxon>Vertebrata</taxon>
        <taxon>Euteleostomi</taxon>
        <taxon>Actinopterygii</taxon>
        <taxon>Neopterygii</taxon>
        <taxon>Teleostei</taxon>
        <taxon>Neoteleostei</taxon>
        <taxon>Acanthomorphata</taxon>
        <taxon>Eupercaria</taxon>
        <taxon>Perciformes</taxon>
        <taxon>Cottioidei</taxon>
        <taxon>Cottales</taxon>
        <taxon>Liparidae</taxon>
        <taxon>Liparis</taxon>
    </lineage>
</organism>